<evidence type="ECO:0000313" key="3">
    <source>
        <dbReference type="Proteomes" id="UP000243205"/>
    </source>
</evidence>
<evidence type="ECO:0000313" key="2">
    <source>
        <dbReference type="EMBL" id="SDE23620.1"/>
    </source>
</evidence>
<dbReference type="Gene3D" id="1.10.260.40">
    <property type="entry name" value="lambda repressor-like DNA-binding domains"/>
    <property type="match status" value="1"/>
</dbReference>
<dbReference type="AlphaFoldDB" id="A0A1G7B9X6"/>
<reference evidence="3" key="1">
    <citation type="submission" date="2016-10" db="EMBL/GenBank/DDBJ databases">
        <authorList>
            <person name="Varghese N."/>
            <person name="Submissions S."/>
        </authorList>
    </citation>
    <scope>NUCLEOTIDE SEQUENCE [LARGE SCALE GENOMIC DNA]</scope>
    <source>
        <strain evidence="3">DSM 8987</strain>
    </source>
</reference>
<organism evidence="2 3">
    <name type="scientific">Desulfuromonas thiophila</name>
    <dbReference type="NCBI Taxonomy" id="57664"/>
    <lineage>
        <taxon>Bacteria</taxon>
        <taxon>Pseudomonadati</taxon>
        <taxon>Thermodesulfobacteriota</taxon>
        <taxon>Desulfuromonadia</taxon>
        <taxon>Desulfuromonadales</taxon>
        <taxon>Desulfuromonadaceae</taxon>
        <taxon>Desulfuromonas</taxon>
    </lineage>
</organism>
<protein>
    <submittedName>
        <fullName evidence="2">Putative transcriptional regulator</fullName>
    </submittedName>
</protein>
<gene>
    <name evidence="2" type="ORF">SAMN05661003_105125</name>
</gene>
<dbReference type="OrthoDB" id="9805309at2"/>
<keyword evidence="3" id="KW-1185">Reference proteome</keyword>
<name>A0A1G7B9X6_9BACT</name>
<dbReference type="RefSeq" id="WP_092077781.1">
    <property type="nucleotide sequence ID" value="NZ_FNAQ01000005.1"/>
</dbReference>
<dbReference type="CDD" id="cd00093">
    <property type="entry name" value="HTH_XRE"/>
    <property type="match status" value="1"/>
</dbReference>
<dbReference type="GO" id="GO:0003677">
    <property type="term" value="F:DNA binding"/>
    <property type="evidence" value="ECO:0007669"/>
    <property type="project" value="InterPro"/>
</dbReference>
<feature type="domain" description="HTH cro/C1-type" evidence="1">
    <location>
        <begin position="17"/>
        <end position="73"/>
    </location>
</feature>
<dbReference type="SUPFAM" id="SSF47413">
    <property type="entry name" value="lambda repressor-like DNA-binding domains"/>
    <property type="match status" value="1"/>
</dbReference>
<dbReference type="InterPro" id="IPR001387">
    <property type="entry name" value="Cro/C1-type_HTH"/>
</dbReference>
<accession>A0A1G7B9X6</accession>
<dbReference type="EMBL" id="FNAQ01000005">
    <property type="protein sequence ID" value="SDE23620.1"/>
    <property type="molecule type" value="Genomic_DNA"/>
</dbReference>
<dbReference type="Pfam" id="PF13443">
    <property type="entry name" value="HTH_26"/>
    <property type="match status" value="1"/>
</dbReference>
<dbReference type="STRING" id="57664.SAMN05661003_105125"/>
<proteinExistence type="predicted"/>
<evidence type="ECO:0000259" key="1">
    <source>
        <dbReference type="Pfam" id="PF13443"/>
    </source>
</evidence>
<dbReference type="InterPro" id="IPR010982">
    <property type="entry name" value="Lambda_DNA-bd_dom_sf"/>
</dbReference>
<sequence>MIRFHLKKLISDWEFSKGRRLTFDELSQSTGIHRTTLSRIANLKGYNTTTDNIDVICRFFGCEVGQVMEYLADD</sequence>
<dbReference type="Proteomes" id="UP000243205">
    <property type="component" value="Unassembled WGS sequence"/>
</dbReference>